<protein>
    <submittedName>
        <fullName evidence="1">Uncharacterized protein</fullName>
    </submittedName>
</protein>
<dbReference type="RefSeq" id="WP_276759193.1">
    <property type="nucleotide sequence ID" value="NZ_SSGD01000019.1"/>
</dbReference>
<evidence type="ECO:0000313" key="2">
    <source>
        <dbReference type="Proteomes" id="UP000321797"/>
    </source>
</evidence>
<dbReference type="Proteomes" id="UP000321797">
    <property type="component" value="Unassembled WGS sequence"/>
</dbReference>
<name>A0A5C7YAV1_9MYCO</name>
<accession>A0A5C7YAV1</accession>
<dbReference type="AlphaFoldDB" id="A0A5C7YAV1"/>
<organism evidence="1 2">
    <name type="scientific">Mycolicibacter arupensis</name>
    <dbReference type="NCBI Taxonomy" id="342002"/>
    <lineage>
        <taxon>Bacteria</taxon>
        <taxon>Bacillati</taxon>
        <taxon>Actinomycetota</taxon>
        <taxon>Actinomycetes</taxon>
        <taxon>Mycobacteriales</taxon>
        <taxon>Mycobacteriaceae</taxon>
        <taxon>Mycolicibacter</taxon>
    </lineage>
</organism>
<proteinExistence type="predicted"/>
<evidence type="ECO:0000313" key="1">
    <source>
        <dbReference type="EMBL" id="TXI59029.1"/>
    </source>
</evidence>
<sequence length="86" mass="8586">MSSEGLRAAAAALGDPSAASALGIAGISGAASQASVEAVRGIAAHLHSWHLDESGYHTAVAETLTSASHRYQSADEQGGRRIGGVM</sequence>
<dbReference type="EMBL" id="SSGD01000019">
    <property type="protein sequence ID" value="TXI59029.1"/>
    <property type="molecule type" value="Genomic_DNA"/>
</dbReference>
<gene>
    <name evidence="1" type="ORF">E6Q54_04050</name>
</gene>
<comment type="caution">
    <text evidence="1">The sequence shown here is derived from an EMBL/GenBank/DDBJ whole genome shotgun (WGS) entry which is preliminary data.</text>
</comment>
<reference evidence="1 2" key="1">
    <citation type="submission" date="2018-09" db="EMBL/GenBank/DDBJ databases">
        <title>Metagenome Assembled Genomes from an Advanced Water Purification Facility.</title>
        <authorList>
            <person name="Stamps B.W."/>
            <person name="Spear J.R."/>
        </authorList>
    </citation>
    <scope>NUCLEOTIDE SEQUENCE [LARGE SCALE GENOMIC DNA]</scope>
    <source>
        <strain evidence="1">Bin_29_2</strain>
    </source>
</reference>